<accession>A0A5N7BS16</accession>
<protein>
    <submittedName>
        <fullName evidence="2">Uncharacterized protein</fullName>
    </submittedName>
</protein>
<dbReference type="EMBL" id="ML735375">
    <property type="protein sequence ID" value="KAE8384398.1"/>
    <property type="molecule type" value="Genomic_DNA"/>
</dbReference>
<gene>
    <name evidence="2" type="ORF">BDV23DRAFT_189257</name>
</gene>
<evidence type="ECO:0000313" key="2">
    <source>
        <dbReference type="EMBL" id="KAE8384398.1"/>
    </source>
</evidence>
<dbReference type="AlphaFoldDB" id="A0A5N7BS16"/>
<feature type="region of interest" description="Disordered" evidence="1">
    <location>
        <begin position="62"/>
        <end position="90"/>
    </location>
</feature>
<proteinExistence type="predicted"/>
<sequence length="100" mass="10734">MESNTIAGHLSEVHGSPVALGASVYAPLSDTTMARSLLNVGYDWTPNGRPTLLFYTTPRHTTERQNLLPERPSEGLRDQGQTASIYGGDSKNLTSFALGA</sequence>
<organism evidence="2">
    <name type="scientific">Petromyces alliaceus</name>
    <name type="common">Aspergillus alliaceus</name>
    <dbReference type="NCBI Taxonomy" id="209559"/>
    <lineage>
        <taxon>Eukaryota</taxon>
        <taxon>Fungi</taxon>
        <taxon>Dikarya</taxon>
        <taxon>Ascomycota</taxon>
        <taxon>Pezizomycotina</taxon>
        <taxon>Eurotiomycetes</taxon>
        <taxon>Eurotiomycetidae</taxon>
        <taxon>Eurotiales</taxon>
        <taxon>Aspergillaceae</taxon>
        <taxon>Aspergillus</taxon>
        <taxon>Aspergillus subgen. Circumdati</taxon>
    </lineage>
</organism>
<reference evidence="2" key="1">
    <citation type="submission" date="2019-04" db="EMBL/GenBank/DDBJ databases">
        <title>Friends and foes A comparative genomics studyof 23 Aspergillus species from section Flavi.</title>
        <authorList>
            <consortium name="DOE Joint Genome Institute"/>
            <person name="Kjaerbolling I."/>
            <person name="Vesth T."/>
            <person name="Frisvad J.C."/>
            <person name="Nybo J.L."/>
            <person name="Theobald S."/>
            <person name="Kildgaard S."/>
            <person name="Isbrandt T."/>
            <person name="Kuo A."/>
            <person name="Sato A."/>
            <person name="Lyhne E.K."/>
            <person name="Kogle M.E."/>
            <person name="Wiebenga A."/>
            <person name="Kun R.S."/>
            <person name="Lubbers R.J."/>
            <person name="Makela M.R."/>
            <person name="Barry K."/>
            <person name="Chovatia M."/>
            <person name="Clum A."/>
            <person name="Daum C."/>
            <person name="Haridas S."/>
            <person name="He G."/>
            <person name="LaButti K."/>
            <person name="Lipzen A."/>
            <person name="Mondo S."/>
            <person name="Riley R."/>
            <person name="Salamov A."/>
            <person name="Simmons B.A."/>
            <person name="Magnuson J.K."/>
            <person name="Henrissat B."/>
            <person name="Mortensen U.H."/>
            <person name="Larsen T.O."/>
            <person name="Devries R.P."/>
            <person name="Grigoriev I.V."/>
            <person name="Machida M."/>
            <person name="Baker S.E."/>
            <person name="Andersen M.R."/>
        </authorList>
    </citation>
    <scope>NUCLEOTIDE SEQUENCE [LARGE SCALE GENOMIC DNA]</scope>
    <source>
        <strain evidence="2">IBT 14317</strain>
    </source>
</reference>
<name>A0A5N7BS16_PETAA</name>
<evidence type="ECO:0000256" key="1">
    <source>
        <dbReference type="SAM" id="MobiDB-lite"/>
    </source>
</evidence>
<dbReference type="Proteomes" id="UP000326877">
    <property type="component" value="Unassembled WGS sequence"/>
</dbReference>